<feature type="transmembrane region" description="Helical" evidence="2">
    <location>
        <begin position="168"/>
        <end position="187"/>
    </location>
</feature>
<keyword evidence="2" id="KW-0472">Membrane</keyword>
<feature type="transmembrane region" description="Helical" evidence="2">
    <location>
        <begin position="59"/>
        <end position="82"/>
    </location>
</feature>
<protein>
    <recommendedName>
        <fullName evidence="3">DUF7703 domain-containing protein</fullName>
    </recommendedName>
</protein>
<keyword evidence="2" id="KW-1133">Transmembrane helix</keyword>
<dbReference type="PANTHER" id="PTHR37013">
    <property type="entry name" value="INTEGRAL MEMBRANE PROTEIN (AFU_ORTHOLOGUE AFUA_1G05950)-RELATED"/>
    <property type="match status" value="1"/>
</dbReference>
<feature type="coiled-coil region" evidence="1">
    <location>
        <begin position="465"/>
        <end position="492"/>
    </location>
</feature>
<evidence type="ECO:0000256" key="1">
    <source>
        <dbReference type="SAM" id="Coils"/>
    </source>
</evidence>
<name>A0A395N050_9HYPO</name>
<keyword evidence="5" id="KW-1185">Reference proteome</keyword>
<feature type="domain" description="DUF7703" evidence="3">
    <location>
        <begin position="30"/>
        <end position="261"/>
    </location>
</feature>
<dbReference type="PANTHER" id="PTHR37013:SF3">
    <property type="entry name" value="INTEGRAL MEMBRANE PROTEIN (AFU_ORTHOLOGUE AFUA_1G05950)"/>
    <property type="match status" value="1"/>
</dbReference>
<keyword evidence="2" id="KW-0812">Transmembrane</keyword>
<comment type="caution">
    <text evidence="4">The sequence shown here is derived from an EMBL/GenBank/DDBJ whole genome shotgun (WGS) entry which is preliminary data.</text>
</comment>
<feature type="transmembrane region" description="Helical" evidence="2">
    <location>
        <begin position="28"/>
        <end position="52"/>
    </location>
</feature>
<proteinExistence type="predicted"/>
<dbReference type="EMBL" id="PXXK01000042">
    <property type="protein sequence ID" value="RFN53506.1"/>
    <property type="molecule type" value="Genomic_DNA"/>
</dbReference>
<dbReference type="AlphaFoldDB" id="A0A395N050"/>
<reference evidence="4 5" key="1">
    <citation type="journal article" date="2018" name="PLoS Pathog.">
        <title>Evolution of structural diversity of trichothecenes, a family of toxins produced by plant pathogenic and entomopathogenic fungi.</title>
        <authorList>
            <person name="Proctor R.H."/>
            <person name="McCormick S.P."/>
            <person name="Kim H.S."/>
            <person name="Cardoza R.E."/>
            <person name="Stanley A.M."/>
            <person name="Lindo L."/>
            <person name="Kelly A."/>
            <person name="Brown D.W."/>
            <person name="Lee T."/>
            <person name="Vaughan M.M."/>
            <person name="Alexander N.J."/>
            <person name="Busman M."/>
            <person name="Gutierrez S."/>
        </authorList>
    </citation>
    <scope>NUCLEOTIDE SEQUENCE [LARGE SCALE GENOMIC DNA]</scope>
    <source>
        <strain evidence="4 5">NRRL 13405</strain>
    </source>
</reference>
<dbReference type="Pfam" id="PF24802">
    <property type="entry name" value="DUF7703"/>
    <property type="match status" value="1"/>
</dbReference>
<accession>A0A395N050</accession>
<dbReference type="Proteomes" id="UP000265631">
    <property type="component" value="Unassembled WGS sequence"/>
</dbReference>
<evidence type="ECO:0000256" key="2">
    <source>
        <dbReference type="SAM" id="Phobius"/>
    </source>
</evidence>
<feature type="transmembrane region" description="Helical" evidence="2">
    <location>
        <begin position="121"/>
        <end position="148"/>
    </location>
</feature>
<feature type="transmembrane region" description="Helical" evidence="2">
    <location>
        <begin position="88"/>
        <end position="109"/>
    </location>
</feature>
<evidence type="ECO:0000259" key="3">
    <source>
        <dbReference type="Pfam" id="PF24802"/>
    </source>
</evidence>
<keyword evidence="1" id="KW-0175">Coiled coil</keyword>
<feature type="transmembrane region" description="Helical" evidence="2">
    <location>
        <begin position="207"/>
        <end position="232"/>
    </location>
</feature>
<dbReference type="InterPro" id="IPR056120">
    <property type="entry name" value="DUF7703"/>
</dbReference>
<organism evidence="4 5">
    <name type="scientific">Fusarium flagelliforme</name>
    <dbReference type="NCBI Taxonomy" id="2675880"/>
    <lineage>
        <taxon>Eukaryota</taxon>
        <taxon>Fungi</taxon>
        <taxon>Dikarya</taxon>
        <taxon>Ascomycota</taxon>
        <taxon>Pezizomycotina</taxon>
        <taxon>Sordariomycetes</taxon>
        <taxon>Hypocreomycetidae</taxon>
        <taxon>Hypocreales</taxon>
        <taxon>Nectriaceae</taxon>
        <taxon>Fusarium</taxon>
        <taxon>Fusarium incarnatum-equiseti species complex</taxon>
    </lineage>
</organism>
<evidence type="ECO:0000313" key="4">
    <source>
        <dbReference type="EMBL" id="RFN53506.1"/>
    </source>
</evidence>
<evidence type="ECO:0000313" key="5">
    <source>
        <dbReference type="Proteomes" id="UP000265631"/>
    </source>
</evidence>
<gene>
    <name evidence="4" type="ORF">FIE12Z_2331</name>
</gene>
<sequence>MMLPHRDKWDVHYSNMNVDEMVYIGRDVFVIVASTLSLYNAIELLTLIFLTFKRRAGLYFWSILLASFGILPYCLGWLVTYFDLTHDYVGMIIETVGWVLVISGQSVVLYSRLHLILTDVFILRTVLAVIIINGLIWHTTMTVLLFGSEYSPRENRRGFNSVFNIAEKISMSCFYLQEVAISGLYVWKSMDILKTAFGNTRTMIYRLFAISIAIVVMDIAMVIIELMDFYVWEHGVKLVTYSIKLKLEFAVLGELIEFVRNRSGTRSRPTKPSQDQSTLVPLSSVHRGNTKATVDMPDRIYSGDTHTNTTIAATPVRPERPENTARDRIHVVREVDVESLTAYPRNEGSREELCDSLSSQCDTSSTSPVNVTSGTKVLGSRKAAFTGESKAAIVAQPLCATRHRNRPEYLVSVMFGIACLPNYSGKSNITYDRAPSDSFATMEPVSLLIGIVPLCAQLAKTTTTINNLISTYKSAARELEALSNTLADVANVCESLGDILYTTDTSQHHPSEARLFAALHGKIQECHDRLTDIQDIIQIVNGKRRGPFRNEGFLFLQFKDKISSCTKSIRLLQSPRMETNILEDTNSPSRSNAVVAPDQASISGHIDTSPISTDVSRKSIRETTCAMKSWQRSFLGLAFIARTTMQKKTVHIDGSGPSITEDYSTFTAGSPFSSWSIKVPCVIPVHHGSSSLGERIRNAYFDDDPEEIQHLLEQRSVTTTTLLG</sequence>